<feature type="transmembrane region" description="Helical" evidence="6">
    <location>
        <begin position="88"/>
        <end position="108"/>
    </location>
</feature>
<dbReference type="OrthoDB" id="5243777at2"/>
<dbReference type="RefSeq" id="WP_107568467.1">
    <property type="nucleotide sequence ID" value="NZ_PYYB01000001.1"/>
</dbReference>
<dbReference type="Proteomes" id="UP000240739">
    <property type="component" value="Unassembled WGS sequence"/>
</dbReference>
<gene>
    <name evidence="7" type="ORF">C7Y72_09255</name>
</gene>
<dbReference type="PANTHER" id="PTHR23291:SF50">
    <property type="entry name" value="PROTEIN LIFEGUARD 4"/>
    <property type="match status" value="1"/>
</dbReference>
<evidence type="ECO:0000256" key="5">
    <source>
        <dbReference type="ARBA" id="ARBA00023136"/>
    </source>
</evidence>
<comment type="caution">
    <text evidence="7">The sequence shown here is derived from an EMBL/GenBank/DDBJ whole genome shotgun (WGS) entry which is preliminary data.</text>
</comment>
<feature type="transmembrane region" description="Helical" evidence="6">
    <location>
        <begin position="114"/>
        <end position="135"/>
    </location>
</feature>
<protein>
    <recommendedName>
        <fullName evidence="9">Modulator of FtsH protease</fullName>
    </recommendedName>
</protein>
<keyword evidence="5 6" id="KW-0472">Membrane</keyword>
<sequence>MDDQRSGFTYPAESSFGRSRVEISTAQLLGQVMFLVAVALGFAVLGTFLGRELEVGAARICSFAGFGMLLVSSFGGERFRVGPLAMGWLFATALLIGLGLGPVIGYFAEVDPAPLTQAAGATALVVAGTGSLGFALSKDLKSWMRPLSFLVFGLVIVSLLLMLAGGGGNPLISIAIGAVSALLIVVDFNYLRKHGTEDDAVMLATGIFVSIVNIFLALLNIFGNR</sequence>
<evidence type="ECO:0000313" key="8">
    <source>
        <dbReference type="Proteomes" id="UP000240739"/>
    </source>
</evidence>
<feature type="transmembrane region" description="Helical" evidence="6">
    <location>
        <begin position="147"/>
        <end position="165"/>
    </location>
</feature>
<evidence type="ECO:0000256" key="1">
    <source>
        <dbReference type="ARBA" id="ARBA00004141"/>
    </source>
</evidence>
<evidence type="ECO:0000256" key="2">
    <source>
        <dbReference type="ARBA" id="ARBA00010350"/>
    </source>
</evidence>
<dbReference type="PANTHER" id="PTHR23291">
    <property type="entry name" value="BAX INHIBITOR-RELATED"/>
    <property type="match status" value="1"/>
</dbReference>
<feature type="transmembrane region" description="Helical" evidence="6">
    <location>
        <begin position="200"/>
        <end position="222"/>
    </location>
</feature>
<feature type="transmembrane region" description="Helical" evidence="6">
    <location>
        <begin position="171"/>
        <end position="188"/>
    </location>
</feature>
<dbReference type="AlphaFoldDB" id="A0A2T4UKQ5"/>
<feature type="transmembrane region" description="Helical" evidence="6">
    <location>
        <begin position="56"/>
        <end position="76"/>
    </location>
</feature>
<evidence type="ECO:0000256" key="3">
    <source>
        <dbReference type="ARBA" id="ARBA00022692"/>
    </source>
</evidence>
<keyword evidence="8" id="KW-1185">Reference proteome</keyword>
<dbReference type="Pfam" id="PF01027">
    <property type="entry name" value="Bax1-I"/>
    <property type="match status" value="1"/>
</dbReference>
<keyword evidence="3 6" id="KW-0812">Transmembrane</keyword>
<reference evidence="7 8" key="1">
    <citation type="submission" date="2018-03" db="EMBL/GenBank/DDBJ databases">
        <title>Aquarubrobacter algicola gen. nov., sp. nov., a novel actinobacterium isolated from shallow eutrophic lake during the end of cyanobacterial harmful algal blooms.</title>
        <authorList>
            <person name="Chun S.J."/>
        </authorList>
    </citation>
    <scope>NUCLEOTIDE SEQUENCE [LARGE SCALE GENOMIC DNA]</scope>
    <source>
        <strain evidence="7 8">Seoho-28</strain>
    </source>
</reference>
<dbReference type="InterPro" id="IPR006214">
    <property type="entry name" value="Bax_inhibitor_1-related"/>
</dbReference>
<accession>A0A2T4UKQ5</accession>
<name>A0A2T4UKQ5_9ACTN</name>
<proteinExistence type="inferred from homology"/>
<keyword evidence="4 6" id="KW-1133">Transmembrane helix</keyword>
<evidence type="ECO:0000313" key="7">
    <source>
        <dbReference type="EMBL" id="PTL59823.1"/>
    </source>
</evidence>
<evidence type="ECO:0008006" key="9">
    <source>
        <dbReference type="Google" id="ProtNLM"/>
    </source>
</evidence>
<dbReference type="EMBL" id="PYYB01000001">
    <property type="protein sequence ID" value="PTL59823.1"/>
    <property type="molecule type" value="Genomic_DNA"/>
</dbReference>
<evidence type="ECO:0000256" key="6">
    <source>
        <dbReference type="RuleBase" id="RU004379"/>
    </source>
</evidence>
<dbReference type="GO" id="GO:0005886">
    <property type="term" value="C:plasma membrane"/>
    <property type="evidence" value="ECO:0007669"/>
    <property type="project" value="TreeGrafter"/>
</dbReference>
<comment type="subcellular location">
    <subcellularLocation>
        <location evidence="1">Membrane</location>
        <topology evidence="1">Multi-pass membrane protein</topology>
    </subcellularLocation>
</comment>
<evidence type="ECO:0000256" key="4">
    <source>
        <dbReference type="ARBA" id="ARBA00022989"/>
    </source>
</evidence>
<comment type="similarity">
    <text evidence="2 6">Belongs to the BI1 family.</text>
</comment>
<feature type="transmembrane region" description="Helical" evidence="6">
    <location>
        <begin position="28"/>
        <end position="50"/>
    </location>
</feature>
<organism evidence="7 8">
    <name type="scientific">Paraconexibacter algicola</name>
    <dbReference type="NCBI Taxonomy" id="2133960"/>
    <lineage>
        <taxon>Bacteria</taxon>
        <taxon>Bacillati</taxon>
        <taxon>Actinomycetota</taxon>
        <taxon>Thermoleophilia</taxon>
        <taxon>Solirubrobacterales</taxon>
        <taxon>Paraconexibacteraceae</taxon>
        <taxon>Paraconexibacter</taxon>
    </lineage>
</organism>